<dbReference type="SMR" id="A0A8I6Y8J1"/>
<reference evidence="3" key="3">
    <citation type="submission" date="2022-01" db="UniProtKB">
        <authorList>
            <consortium name="EnsemblPlants"/>
        </authorList>
    </citation>
    <scope>IDENTIFICATION</scope>
    <source>
        <strain evidence="3">subsp. vulgare</strain>
    </source>
</reference>
<proteinExistence type="predicted"/>
<name>A0A8I6Y8J1_HORVV</name>
<dbReference type="Gramene" id="HORVU.MOREX.r3.6HG0552550.1">
    <property type="protein sequence ID" value="HORVU.MOREX.r3.6HG0552550.1"/>
    <property type="gene ID" value="HORVU.MOREX.r3.6HG0552550"/>
</dbReference>
<dbReference type="Gene3D" id="1.10.245.10">
    <property type="entry name" value="SWIB/MDM2 domain"/>
    <property type="match status" value="1"/>
</dbReference>
<reference evidence="4" key="1">
    <citation type="journal article" date="2012" name="Nature">
        <title>A physical, genetic and functional sequence assembly of the barley genome.</title>
        <authorList>
            <consortium name="The International Barley Genome Sequencing Consortium"/>
            <person name="Mayer K.F."/>
            <person name="Waugh R."/>
            <person name="Brown J.W."/>
            <person name="Schulman A."/>
            <person name="Langridge P."/>
            <person name="Platzer M."/>
            <person name="Fincher G.B."/>
            <person name="Muehlbauer G.J."/>
            <person name="Sato K."/>
            <person name="Close T.J."/>
            <person name="Wise R.P."/>
            <person name="Stein N."/>
        </authorList>
    </citation>
    <scope>NUCLEOTIDE SEQUENCE [LARGE SCALE GENOMIC DNA]</scope>
    <source>
        <strain evidence="4">cv. Morex</strain>
    </source>
</reference>
<dbReference type="InterPro" id="IPR003121">
    <property type="entry name" value="SWIB_MDM2_domain"/>
</dbReference>
<evidence type="ECO:0000313" key="3">
    <source>
        <dbReference type="EnsemblPlants" id="HORVU.MOREX.r3.6HG0552550.1"/>
    </source>
</evidence>
<evidence type="ECO:0000256" key="1">
    <source>
        <dbReference type="SAM" id="MobiDB-lite"/>
    </source>
</evidence>
<feature type="domain" description="DM2" evidence="2">
    <location>
        <begin position="69"/>
        <end position="147"/>
    </location>
</feature>
<organism evidence="3 4">
    <name type="scientific">Hordeum vulgare subsp. vulgare</name>
    <name type="common">Domesticated barley</name>
    <dbReference type="NCBI Taxonomy" id="112509"/>
    <lineage>
        <taxon>Eukaryota</taxon>
        <taxon>Viridiplantae</taxon>
        <taxon>Streptophyta</taxon>
        <taxon>Embryophyta</taxon>
        <taxon>Tracheophyta</taxon>
        <taxon>Spermatophyta</taxon>
        <taxon>Magnoliopsida</taxon>
        <taxon>Liliopsida</taxon>
        <taxon>Poales</taxon>
        <taxon>Poaceae</taxon>
        <taxon>BOP clade</taxon>
        <taxon>Pooideae</taxon>
        <taxon>Triticodae</taxon>
        <taxon>Triticeae</taxon>
        <taxon>Hordeinae</taxon>
        <taxon>Hordeum</taxon>
    </lineage>
</organism>
<feature type="region of interest" description="Disordered" evidence="1">
    <location>
        <begin position="43"/>
        <end position="70"/>
    </location>
</feature>
<dbReference type="Gramene" id="HORVU.MOREX.r2.6HG0459060.1">
    <property type="protein sequence ID" value="HORVU.MOREX.r2.6HG0459060.1"/>
    <property type="gene ID" value="HORVU.MOREX.r2.6HG0459060"/>
</dbReference>
<dbReference type="PROSITE" id="PS51925">
    <property type="entry name" value="SWIB_MDM2"/>
    <property type="match status" value="1"/>
</dbReference>
<keyword evidence="4" id="KW-1185">Reference proteome</keyword>
<evidence type="ECO:0000313" key="4">
    <source>
        <dbReference type="Proteomes" id="UP000011116"/>
    </source>
</evidence>
<accession>A0A8I6Y8J1</accession>
<dbReference type="GO" id="GO:0005634">
    <property type="term" value="C:nucleus"/>
    <property type="evidence" value="ECO:0000318"/>
    <property type="project" value="GO_Central"/>
</dbReference>
<dbReference type="OrthoDB" id="10251073at2759"/>
<dbReference type="InterPro" id="IPR036885">
    <property type="entry name" value="SWIB_MDM2_dom_sf"/>
</dbReference>
<dbReference type="CDD" id="cd10567">
    <property type="entry name" value="SWIB-MDM2_like"/>
    <property type="match status" value="1"/>
</dbReference>
<feature type="compositionally biased region" description="Low complexity" evidence="1">
    <location>
        <begin position="43"/>
        <end position="53"/>
    </location>
</feature>
<dbReference type="KEGG" id="hvg:123401563"/>
<dbReference type="GeneID" id="123401563"/>
<sequence>MSTAAYTVLRGCRSFMSSAAAAAAAGSKKPAAAAAAAAAAKGGKKSATAAAKPKAAKEKGPVDPNNLRGIMRPVPVSDALSKFGGAPNISRSGVLKIVWDYVKANSLQNPANKKEIICDEKLKTIFDGRNTVHMTEVTKLLSPHFVKST</sequence>
<gene>
    <name evidence="3" type="primary">LOC123401563</name>
</gene>
<evidence type="ECO:0000259" key="2">
    <source>
        <dbReference type="PROSITE" id="PS51925"/>
    </source>
</evidence>
<dbReference type="AlphaFoldDB" id="A0A8I6Y8J1"/>
<dbReference type="Pfam" id="PF02201">
    <property type="entry name" value="SWIB"/>
    <property type="match status" value="1"/>
</dbReference>
<dbReference type="EnsemblPlants" id="HORVU.MOREX.r3.6HG0552550.1">
    <property type="protein sequence ID" value="HORVU.MOREX.r3.6HG0552550.1"/>
    <property type="gene ID" value="HORVU.MOREX.r3.6HG0552550"/>
</dbReference>
<dbReference type="SMART" id="SM00151">
    <property type="entry name" value="SWIB"/>
    <property type="match status" value="1"/>
</dbReference>
<protein>
    <recommendedName>
        <fullName evidence="2">DM2 domain-containing protein</fullName>
    </recommendedName>
</protein>
<dbReference type="PANTHER" id="PTHR13844">
    <property type="entry name" value="SWI/SNF-RELATED MATRIX-ASSOCIATED ACTIN-DEPENDENT REGULATOR OF CHROMATIN SUBFAMILY D"/>
    <property type="match status" value="1"/>
</dbReference>
<dbReference type="SUPFAM" id="SSF47592">
    <property type="entry name" value="SWIB/MDM2 domain"/>
    <property type="match status" value="1"/>
</dbReference>
<dbReference type="Proteomes" id="UP000011116">
    <property type="component" value="Chromosome 6H"/>
</dbReference>
<reference evidence="3" key="2">
    <citation type="submission" date="2020-10" db="EMBL/GenBank/DDBJ databases">
        <authorList>
            <person name="Scholz U."/>
            <person name="Mascher M."/>
            <person name="Fiebig A."/>
        </authorList>
    </citation>
    <scope>NUCLEOTIDE SEQUENCE [LARGE SCALE GENOMIC DNA]</scope>
    <source>
        <strain evidence="3">cv. Morex</strain>
    </source>
</reference>
<dbReference type="RefSeq" id="XP_044951325.1">
    <property type="nucleotide sequence ID" value="XM_045095390.1"/>
</dbReference>
<dbReference type="InterPro" id="IPR019835">
    <property type="entry name" value="SWIB_domain"/>
</dbReference>